<feature type="compositionally biased region" description="Basic residues" evidence="5">
    <location>
        <begin position="137"/>
        <end position="146"/>
    </location>
</feature>
<dbReference type="InterPro" id="IPR013249">
    <property type="entry name" value="RNA_pol_sigma70_r4_t2"/>
</dbReference>
<dbReference type="GO" id="GO:0006352">
    <property type="term" value="P:DNA-templated transcription initiation"/>
    <property type="evidence" value="ECO:0007669"/>
    <property type="project" value="InterPro"/>
</dbReference>
<accession>A0A561SG97</accession>
<organism evidence="7 8">
    <name type="scientific">Streptomyces capillispiralis</name>
    <dbReference type="NCBI Taxonomy" id="68182"/>
    <lineage>
        <taxon>Bacteria</taxon>
        <taxon>Bacillati</taxon>
        <taxon>Actinomycetota</taxon>
        <taxon>Actinomycetes</taxon>
        <taxon>Kitasatosporales</taxon>
        <taxon>Streptomycetaceae</taxon>
        <taxon>Streptomyces</taxon>
    </lineage>
</organism>
<dbReference type="SUPFAM" id="SSF88659">
    <property type="entry name" value="Sigma3 and sigma4 domains of RNA polymerase sigma factors"/>
    <property type="match status" value="1"/>
</dbReference>
<proteinExistence type="inferred from homology"/>
<gene>
    <name evidence="7" type="ORF">FHX78_1313</name>
</gene>
<comment type="similarity">
    <text evidence="1">Belongs to the sigma-70 factor family. ECF subfamily.</text>
</comment>
<dbReference type="EMBL" id="VIWV01000003">
    <property type="protein sequence ID" value="TWF73894.1"/>
    <property type="molecule type" value="Genomic_DNA"/>
</dbReference>
<name>A0A561SG97_9ACTN</name>
<dbReference type="Pfam" id="PF08281">
    <property type="entry name" value="Sigma70_r4_2"/>
    <property type="match status" value="1"/>
</dbReference>
<reference evidence="7 8" key="1">
    <citation type="submission" date="2019-06" db="EMBL/GenBank/DDBJ databases">
        <title>Sequencing the genomes of 1000 actinobacteria strains.</title>
        <authorList>
            <person name="Klenk H.-P."/>
        </authorList>
    </citation>
    <scope>NUCLEOTIDE SEQUENCE [LARGE SCALE GENOMIC DNA]</scope>
    <source>
        <strain evidence="7 8">DSM 41695</strain>
    </source>
</reference>
<dbReference type="Proteomes" id="UP000316603">
    <property type="component" value="Unassembled WGS sequence"/>
</dbReference>
<keyword evidence="4" id="KW-0804">Transcription</keyword>
<evidence type="ECO:0000256" key="1">
    <source>
        <dbReference type="ARBA" id="ARBA00010641"/>
    </source>
</evidence>
<keyword evidence="8" id="KW-1185">Reference proteome</keyword>
<dbReference type="OrthoDB" id="4350410at2"/>
<evidence type="ECO:0000256" key="2">
    <source>
        <dbReference type="ARBA" id="ARBA00023015"/>
    </source>
</evidence>
<evidence type="ECO:0000256" key="4">
    <source>
        <dbReference type="ARBA" id="ARBA00023163"/>
    </source>
</evidence>
<dbReference type="GO" id="GO:0003677">
    <property type="term" value="F:DNA binding"/>
    <property type="evidence" value="ECO:0007669"/>
    <property type="project" value="InterPro"/>
</dbReference>
<dbReference type="GO" id="GO:0016987">
    <property type="term" value="F:sigma factor activity"/>
    <property type="evidence" value="ECO:0007669"/>
    <property type="project" value="UniProtKB-KW"/>
</dbReference>
<feature type="domain" description="RNA polymerase sigma factor 70 region 4 type 2" evidence="6">
    <location>
        <begin position="49"/>
        <end position="96"/>
    </location>
</feature>
<evidence type="ECO:0000256" key="5">
    <source>
        <dbReference type="SAM" id="MobiDB-lite"/>
    </source>
</evidence>
<evidence type="ECO:0000313" key="7">
    <source>
        <dbReference type="EMBL" id="TWF73894.1"/>
    </source>
</evidence>
<evidence type="ECO:0000313" key="8">
    <source>
        <dbReference type="Proteomes" id="UP000316603"/>
    </source>
</evidence>
<dbReference type="Gene3D" id="1.10.10.10">
    <property type="entry name" value="Winged helix-like DNA-binding domain superfamily/Winged helix DNA-binding domain"/>
    <property type="match status" value="1"/>
</dbReference>
<dbReference type="RefSeq" id="WP_145872446.1">
    <property type="nucleotide sequence ID" value="NZ_BNCE01000040.1"/>
</dbReference>
<dbReference type="InterPro" id="IPR013324">
    <property type="entry name" value="RNA_pol_sigma_r3/r4-like"/>
</dbReference>
<sequence length="146" mass="16492">MQQADLEQQTQAILRSHIIQRLQKDTGNPGVGFLEYIRSQLEIDSSNNDLYKAILELPEQQFTVIVLHYLLGYRTDEIARYLGMHPNSVRYRIRRSQLRLCVSLVPTAPAQAEKEERGSAAPAPAPFSEGSQAPGCQRRHTHHSNG</sequence>
<evidence type="ECO:0000256" key="3">
    <source>
        <dbReference type="ARBA" id="ARBA00023082"/>
    </source>
</evidence>
<dbReference type="InterPro" id="IPR036388">
    <property type="entry name" value="WH-like_DNA-bd_sf"/>
</dbReference>
<keyword evidence="2" id="KW-0805">Transcription regulation</keyword>
<dbReference type="AlphaFoldDB" id="A0A561SG97"/>
<feature type="region of interest" description="Disordered" evidence="5">
    <location>
        <begin position="109"/>
        <end position="146"/>
    </location>
</feature>
<keyword evidence="3" id="KW-0731">Sigma factor</keyword>
<comment type="caution">
    <text evidence="7">The sequence shown here is derived from an EMBL/GenBank/DDBJ whole genome shotgun (WGS) entry which is preliminary data.</text>
</comment>
<evidence type="ECO:0000259" key="6">
    <source>
        <dbReference type="Pfam" id="PF08281"/>
    </source>
</evidence>
<protein>
    <submittedName>
        <fullName evidence="7">RNA polymerase sigma factor (Sigma-70 family)</fullName>
    </submittedName>
</protein>